<dbReference type="InterPro" id="IPR005754">
    <property type="entry name" value="Sortase"/>
</dbReference>
<dbReference type="InterPro" id="IPR023365">
    <property type="entry name" value="Sortase_dom-sf"/>
</dbReference>
<organism evidence="3 4">
    <name type="scientific">Candidatus Curtissbacteria bacterium RIFCSPLOWO2_01_FULL_42_26</name>
    <dbReference type="NCBI Taxonomy" id="1797729"/>
    <lineage>
        <taxon>Bacteria</taxon>
        <taxon>Candidatus Curtissiibacteriota</taxon>
    </lineage>
</organism>
<feature type="transmembrane region" description="Helical" evidence="2">
    <location>
        <begin position="29"/>
        <end position="52"/>
    </location>
</feature>
<protein>
    <recommendedName>
        <fullName evidence="5">Sortase</fullName>
    </recommendedName>
</protein>
<gene>
    <name evidence="3" type="ORF">A3A60_01860</name>
</gene>
<dbReference type="Gene3D" id="2.40.260.10">
    <property type="entry name" value="Sortase"/>
    <property type="match status" value="1"/>
</dbReference>
<dbReference type="SUPFAM" id="SSF63817">
    <property type="entry name" value="Sortase"/>
    <property type="match status" value="1"/>
</dbReference>
<dbReference type="NCBIfam" id="TIGR01076">
    <property type="entry name" value="sortase_fam"/>
    <property type="match status" value="1"/>
</dbReference>
<proteinExistence type="predicted"/>
<dbReference type="Pfam" id="PF04203">
    <property type="entry name" value="Sortase"/>
    <property type="match status" value="1"/>
</dbReference>
<dbReference type="AlphaFoldDB" id="A0A1F5I1G3"/>
<comment type="caution">
    <text evidence="3">The sequence shown here is derived from an EMBL/GenBank/DDBJ whole genome shotgun (WGS) entry which is preliminary data.</text>
</comment>
<name>A0A1F5I1G3_9BACT</name>
<keyword evidence="2" id="KW-1133">Transmembrane helix</keyword>
<dbReference type="STRING" id="1797729.A3A60_01860"/>
<dbReference type="EMBL" id="MFBS01000012">
    <property type="protein sequence ID" value="OGE10248.1"/>
    <property type="molecule type" value="Genomic_DNA"/>
</dbReference>
<evidence type="ECO:0008006" key="5">
    <source>
        <dbReference type="Google" id="ProtNLM"/>
    </source>
</evidence>
<accession>A0A1F5I1G3</accession>
<reference evidence="3 4" key="1">
    <citation type="journal article" date="2016" name="Nat. Commun.">
        <title>Thousands of microbial genomes shed light on interconnected biogeochemical processes in an aquifer system.</title>
        <authorList>
            <person name="Anantharaman K."/>
            <person name="Brown C.T."/>
            <person name="Hug L.A."/>
            <person name="Sharon I."/>
            <person name="Castelle C.J."/>
            <person name="Probst A.J."/>
            <person name="Thomas B.C."/>
            <person name="Singh A."/>
            <person name="Wilkins M.J."/>
            <person name="Karaoz U."/>
            <person name="Brodie E.L."/>
            <person name="Williams K.H."/>
            <person name="Hubbard S.S."/>
            <person name="Banfield J.F."/>
        </authorList>
    </citation>
    <scope>NUCLEOTIDE SEQUENCE [LARGE SCALE GENOMIC DNA]</scope>
</reference>
<evidence type="ECO:0000313" key="4">
    <source>
        <dbReference type="Proteomes" id="UP000179227"/>
    </source>
</evidence>
<evidence type="ECO:0000313" key="3">
    <source>
        <dbReference type="EMBL" id="OGE10248.1"/>
    </source>
</evidence>
<keyword evidence="2" id="KW-0472">Membrane</keyword>
<dbReference type="GO" id="GO:0016787">
    <property type="term" value="F:hydrolase activity"/>
    <property type="evidence" value="ECO:0007669"/>
    <property type="project" value="UniProtKB-KW"/>
</dbReference>
<evidence type="ECO:0000256" key="1">
    <source>
        <dbReference type="ARBA" id="ARBA00022801"/>
    </source>
</evidence>
<sequence length="247" mass="27220">MSLQIYSKEYEDFVKQQKHQQKRQKFDRAFSIFLLSLGILAVLFAVGPAVIWQVSTSKTLGTKVQNPVAQNQVISPGLLVSGDIQVVKDLDGFTYFTTAPANDKNQYSASRPAQFYLTIPKLKIDKAQVIVDSLFFQKNLALFPKTAIPGDVGNAFITGHSALPVFNDPKDYKTIFTKLPSLEIGDEVIADVEGKNLKFVVQYSKIVDPNDLSVLAPISANGRNLTLMTCVPPGINTKRLVVITSLI</sequence>
<keyword evidence="2" id="KW-0812">Transmembrane</keyword>
<keyword evidence="1" id="KW-0378">Hydrolase</keyword>
<dbReference type="Proteomes" id="UP000179227">
    <property type="component" value="Unassembled WGS sequence"/>
</dbReference>
<evidence type="ECO:0000256" key="2">
    <source>
        <dbReference type="SAM" id="Phobius"/>
    </source>
</evidence>